<dbReference type="AlphaFoldDB" id="D5ABI0"/>
<keyword evidence="5" id="KW-0807">Transducer</keyword>
<keyword evidence="4" id="KW-0472">Membrane</keyword>
<reference evidence="9" key="1">
    <citation type="submission" date="2010-04" db="EMBL/GenBank/DDBJ databases">
        <authorList>
            <person name="Reid K.E."/>
            <person name="Liao N."/>
            <person name="Chan S."/>
            <person name="Docking R."/>
            <person name="Taylor G."/>
            <person name="Moore R."/>
            <person name="Mayo M."/>
            <person name="Munro S."/>
            <person name="King J."/>
            <person name="Yanchuk A."/>
            <person name="Holt R."/>
            <person name="Jones S."/>
            <person name="Marra M."/>
            <person name="Ritland C.E."/>
            <person name="Ritland K."/>
            <person name="Bohlmann J."/>
        </authorList>
    </citation>
    <scope>NUCLEOTIDE SEQUENCE</scope>
    <source>
        <tissue evidence="9">Bud</tissue>
    </source>
</reference>
<protein>
    <recommendedName>
        <fullName evidence="8">G protein gamma domain-containing protein</fullName>
    </recommendedName>
</protein>
<dbReference type="PANTHER" id="PTHR35129">
    <property type="entry name" value="GUANINE NUCLEOTIDE-BINDING PROTEIN SUBUNIT GAMMA 1"/>
    <property type="match status" value="1"/>
</dbReference>
<evidence type="ECO:0000256" key="4">
    <source>
        <dbReference type="ARBA" id="ARBA00023136"/>
    </source>
</evidence>
<keyword evidence="2" id="KW-1003">Cell membrane</keyword>
<dbReference type="InterPro" id="IPR015898">
    <property type="entry name" value="G-protein_gamma-like_dom"/>
</dbReference>
<dbReference type="GO" id="GO:0007186">
    <property type="term" value="P:G protein-coupled receptor signaling pathway"/>
    <property type="evidence" value="ECO:0007669"/>
    <property type="project" value="InterPro"/>
</dbReference>
<dbReference type="GO" id="GO:0005886">
    <property type="term" value="C:plasma membrane"/>
    <property type="evidence" value="ECO:0007669"/>
    <property type="project" value="UniProtKB-SubCell"/>
</dbReference>
<evidence type="ECO:0000256" key="3">
    <source>
        <dbReference type="ARBA" id="ARBA00023054"/>
    </source>
</evidence>
<evidence type="ECO:0000256" key="6">
    <source>
        <dbReference type="SAM" id="Coils"/>
    </source>
</evidence>
<dbReference type="EMBL" id="BT123586">
    <property type="protein sequence ID" value="ADE76899.1"/>
    <property type="molecule type" value="mRNA"/>
</dbReference>
<accession>D5ABI0</accession>
<organism evidence="9">
    <name type="scientific">Picea sitchensis</name>
    <name type="common">Sitka spruce</name>
    <name type="synonym">Pinus sitchensis</name>
    <dbReference type="NCBI Taxonomy" id="3332"/>
    <lineage>
        <taxon>Eukaryota</taxon>
        <taxon>Viridiplantae</taxon>
        <taxon>Streptophyta</taxon>
        <taxon>Embryophyta</taxon>
        <taxon>Tracheophyta</taxon>
        <taxon>Spermatophyta</taxon>
        <taxon>Pinopsida</taxon>
        <taxon>Pinidae</taxon>
        <taxon>Conifers I</taxon>
        <taxon>Pinales</taxon>
        <taxon>Pinaceae</taxon>
        <taxon>Picea</taxon>
    </lineage>
</organism>
<dbReference type="Pfam" id="PF00631">
    <property type="entry name" value="G-gamma"/>
    <property type="match status" value="1"/>
</dbReference>
<dbReference type="OMA" id="WIPDMKR"/>
<sequence length="105" mass="11967">MQGTTRWIPDMKRLEPRPTPGAPNLRGIQHRLSQLNHLEQQIKLLEDELEELHNTDRASTVCRDVLMTVDSRPDAFLPSTTGPENAAWKQWLEKTTESRGCGCCL</sequence>
<evidence type="ECO:0000256" key="1">
    <source>
        <dbReference type="ARBA" id="ARBA00004236"/>
    </source>
</evidence>
<proteinExistence type="evidence at transcript level"/>
<feature type="coiled-coil region" evidence="6">
    <location>
        <begin position="28"/>
        <end position="55"/>
    </location>
</feature>
<dbReference type="InterPro" id="IPR045878">
    <property type="entry name" value="GG1/2"/>
</dbReference>
<feature type="region of interest" description="Disordered" evidence="7">
    <location>
        <begin position="1"/>
        <end position="22"/>
    </location>
</feature>
<evidence type="ECO:0000259" key="8">
    <source>
        <dbReference type="SMART" id="SM01224"/>
    </source>
</evidence>
<evidence type="ECO:0000256" key="2">
    <source>
        <dbReference type="ARBA" id="ARBA00022475"/>
    </source>
</evidence>
<evidence type="ECO:0000313" key="9">
    <source>
        <dbReference type="EMBL" id="ADE76899.1"/>
    </source>
</evidence>
<keyword evidence="3 6" id="KW-0175">Coiled coil</keyword>
<name>D5ABI0_PICSI</name>
<evidence type="ECO:0000256" key="7">
    <source>
        <dbReference type="SAM" id="MobiDB-lite"/>
    </source>
</evidence>
<feature type="domain" description="G protein gamma" evidence="8">
    <location>
        <begin position="32"/>
        <end position="104"/>
    </location>
</feature>
<evidence type="ECO:0000256" key="5">
    <source>
        <dbReference type="ARBA" id="ARBA00023224"/>
    </source>
</evidence>
<dbReference type="SMART" id="SM01224">
    <property type="entry name" value="G_gamma"/>
    <property type="match status" value="1"/>
</dbReference>
<comment type="subcellular location">
    <subcellularLocation>
        <location evidence="1">Cell membrane</location>
    </subcellularLocation>
</comment>